<evidence type="ECO:0000256" key="9">
    <source>
        <dbReference type="ARBA" id="ARBA00023242"/>
    </source>
</evidence>
<organism evidence="13 14">
    <name type="scientific">Piptocephalis cylindrospora</name>
    <dbReference type="NCBI Taxonomy" id="1907219"/>
    <lineage>
        <taxon>Eukaryota</taxon>
        <taxon>Fungi</taxon>
        <taxon>Fungi incertae sedis</taxon>
        <taxon>Zoopagomycota</taxon>
        <taxon>Zoopagomycotina</taxon>
        <taxon>Zoopagomycetes</taxon>
        <taxon>Zoopagales</taxon>
        <taxon>Piptocephalidaceae</taxon>
        <taxon>Piptocephalis</taxon>
    </lineage>
</organism>
<evidence type="ECO:0000256" key="1">
    <source>
        <dbReference type="ARBA" id="ARBA00000142"/>
    </source>
</evidence>
<comment type="subunit">
    <text evidence="11">Forms a complex with TRM82.</text>
</comment>
<dbReference type="OrthoDB" id="47276at2759"/>
<gene>
    <name evidence="11" type="primary">TRM8</name>
    <name evidence="13" type="ORF">BJ684DRAFT_22074</name>
</gene>
<keyword evidence="3 11" id="KW-0820">tRNA-binding</keyword>
<feature type="binding site" evidence="11">
    <location>
        <begin position="120"/>
        <end position="121"/>
    </location>
    <ligand>
        <name>S-adenosyl-L-methionine</name>
        <dbReference type="ChEBI" id="CHEBI:59789"/>
    </ligand>
</feature>
<dbReference type="PANTHER" id="PTHR23417">
    <property type="entry name" value="3-DEOXY-D-MANNO-OCTULOSONIC-ACID TRANSFERASE/TRNA GUANINE-N 7 - -METHYLTRANSFERASE"/>
    <property type="match status" value="1"/>
</dbReference>
<keyword evidence="8 11" id="KW-0694">RNA-binding</keyword>
<feature type="active site" evidence="11">
    <location>
        <position position="176"/>
    </location>
</feature>
<dbReference type="FunFam" id="3.40.50.150:FF:000060">
    <property type="entry name" value="tRNA (guanine-N(7)-)-methyltransferase"/>
    <property type="match status" value="1"/>
</dbReference>
<dbReference type="PANTHER" id="PTHR23417:SF16">
    <property type="entry name" value="TRNA (GUANINE-N(7)-)-METHYLTRANSFERASE"/>
    <property type="match status" value="1"/>
</dbReference>
<dbReference type="InterPro" id="IPR003358">
    <property type="entry name" value="tRNA_(Gua-N-7)_MeTrfase_Trmb"/>
</dbReference>
<dbReference type="InterPro" id="IPR025763">
    <property type="entry name" value="Trm8_euk"/>
</dbReference>
<keyword evidence="6 11" id="KW-0949">S-adenosyl-L-methionine</keyword>
<accession>A0A4P9XYB8</accession>
<evidence type="ECO:0000256" key="12">
    <source>
        <dbReference type="SAM" id="MobiDB-lite"/>
    </source>
</evidence>
<feature type="binding site" evidence="11">
    <location>
        <position position="97"/>
    </location>
    <ligand>
        <name>S-adenosyl-L-methionine</name>
        <dbReference type="ChEBI" id="CHEBI:59789"/>
    </ligand>
</feature>
<dbReference type="InterPro" id="IPR029063">
    <property type="entry name" value="SAM-dependent_MTases_sf"/>
</dbReference>
<keyword evidence="4 11" id="KW-0489">Methyltransferase</keyword>
<evidence type="ECO:0000256" key="10">
    <source>
        <dbReference type="ARBA" id="ARBA00060552"/>
    </source>
</evidence>
<dbReference type="EC" id="2.1.1.33" evidence="11"/>
<comment type="function">
    <text evidence="11">Catalyzes the formation of N(7)-methylguanine at position 46 (m7G46) in tRNA.</text>
</comment>
<dbReference type="NCBIfam" id="TIGR00091">
    <property type="entry name" value="tRNA (guanosine(46)-N7)-methyltransferase TrmB"/>
    <property type="match status" value="1"/>
</dbReference>
<comment type="similarity">
    <text evidence="11">Belongs to the class I-like SAM-binding methyltransferase superfamily. TrmB family.</text>
</comment>
<feature type="binding site" evidence="11">
    <location>
        <begin position="153"/>
        <end position="154"/>
    </location>
    <ligand>
        <name>S-adenosyl-L-methionine</name>
        <dbReference type="ChEBI" id="CHEBI:59789"/>
    </ligand>
</feature>
<dbReference type="Proteomes" id="UP000267251">
    <property type="component" value="Unassembled WGS sequence"/>
</dbReference>
<keyword evidence="7 11" id="KW-0819">tRNA processing</keyword>
<feature type="region of interest" description="Disordered" evidence="12">
    <location>
        <begin position="1"/>
        <end position="24"/>
    </location>
</feature>
<dbReference type="GO" id="GO:0005634">
    <property type="term" value="C:nucleus"/>
    <property type="evidence" value="ECO:0007669"/>
    <property type="project" value="UniProtKB-SubCell"/>
</dbReference>
<dbReference type="HAMAP" id="MF_03055">
    <property type="entry name" value="tRNA_methyltr_TrmB_euk"/>
    <property type="match status" value="1"/>
</dbReference>
<evidence type="ECO:0000313" key="14">
    <source>
        <dbReference type="Proteomes" id="UP000267251"/>
    </source>
</evidence>
<sequence>MSKSVKMVEEEKPKTDTASPAEEVKMPQKRYFRQRAHSNIFSDHDLDYPIHPNLMDWHQHYPTFFPSPPAKEDTPSLEVLNRPLDPSAPRVEWADIGCGYGGLLTSLAPHYPKTLMVGMEIRIKVQEYVRERILALRRREPGSYENVSVMRMNAQKFLPNFFHPGQLTKMFFLFPDPHFKKRKHKARIITATGLDEYAHFLALGGLLYTITDVRDLHDWMVQHLDAHPLFQRLPRDEEEADPVTPHVRNSTEEGIKVERNRGEKFLAVYRRIPYPT</sequence>
<dbReference type="EMBL" id="KZ988968">
    <property type="protein sequence ID" value="RKP11367.1"/>
    <property type="molecule type" value="Genomic_DNA"/>
</dbReference>
<evidence type="ECO:0000256" key="3">
    <source>
        <dbReference type="ARBA" id="ARBA00022555"/>
    </source>
</evidence>
<evidence type="ECO:0000256" key="4">
    <source>
        <dbReference type="ARBA" id="ARBA00022603"/>
    </source>
</evidence>
<proteinExistence type="inferred from homology"/>
<name>A0A4P9XYB8_9FUNG</name>
<evidence type="ECO:0000256" key="11">
    <source>
        <dbReference type="HAMAP-Rule" id="MF_03055"/>
    </source>
</evidence>
<feature type="compositionally biased region" description="Basic and acidic residues" evidence="12">
    <location>
        <begin position="1"/>
        <end position="15"/>
    </location>
</feature>
<keyword evidence="5 11" id="KW-0808">Transferase</keyword>
<comment type="subcellular location">
    <subcellularLocation>
        <location evidence="2 11">Nucleus</location>
    </subcellularLocation>
</comment>
<protein>
    <recommendedName>
        <fullName evidence="11">tRNA (guanine-N(7)-)-methyltransferase</fullName>
        <ecNumber evidence="11">2.1.1.33</ecNumber>
    </recommendedName>
    <alternativeName>
        <fullName evidence="11">Transfer RNA methyltransferase 8</fullName>
    </alternativeName>
    <alternativeName>
        <fullName evidence="11">tRNA (guanine(46)-N(7))-methyltransferase</fullName>
    </alternativeName>
    <alternativeName>
        <fullName evidence="11">tRNA(m7G46)-methyltransferase</fullName>
    </alternativeName>
</protein>
<comment type="catalytic activity">
    <reaction evidence="1 11">
        <text>guanosine(46) in tRNA + S-adenosyl-L-methionine = N(7)-methylguanosine(46) in tRNA + S-adenosyl-L-homocysteine</text>
        <dbReference type="Rhea" id="RHEA:42708"/>
        <dbReference type="Rhea" id="RHEA-COMP:10188"/>
        <dbReference type="Rhea" id="RHEA-COMP:10189"/>
        <dbReference type="ChEBI" id="CHEBI:57856"/>
        <dbReference type="ChEBI" id="CHEBI:59789"/>
        <dbReference type="ChEBI" id="CHEBI:74269"/>
        <dbReference type="ChEBI" id="CHEBI:74480"/>
        <dbReference type="EC" id="2.1.1.33"/>
    </reaction>
</comment>
<evidence type="ECO:0000256" key="6">
    <source>
        <dbReference type="ARBA" id="ARBA00022691"/>
    </source>
</evidence>
<keyword evidence="14" id="KW-1185">Reference proteome</keyword>
<dbReference type="GO" id="GO:0000049">
    <property type="term" value="F:tRNA binding"/>
    <property type="evidence" value="ECO:0007669"/>
    <property type="project" value="UniProtKB-UniRule"/>
</dbReference>
<dbReference type="Pfam" id="PF02390">
    <property type="entry name" value="Methyltransf_4"/>
    <property type="match status" value="1"/>
</dbReference>
<evidence type="ECO:0000256" key="8">
    <source>
        <dbReference type="ARBA" id="ARBA00022884"/>
    </source>
</evidence>
<dbReference type="PROSITE" id="PS51625">
    <property type="entry name" value="SAM_MT_TRMB"/>
    <property type="match status" value="1"/>
</dbReference>
<dbReference type="SUPFAM" id="SSF53335">
    <property type="entry name" value="S-adenosyl-L-methionine-dependent methyltransferases"/>
    <property type="match status" value="1"/>
</dbReference>
<dbReference type="UniPathway" id="UPA00989"/>
<comment type="pathway">
    <text evidence="10 11">tRNA modification; N(7)-methylguanine-tRNA biosynthesis.</text>
</comment>
<feature type="binding site" evidence="11">
    <location>
        <begin position="251"/>
        <end position="253"/>
    </location>
    <ligand>
        <name>S-adenosyl-L-methionine</name>
        <dbReference type="ChEBI" id="CHEBI:59789"/>
    </ligand>
</feature>
<dbReference type="GO" id="GO:0106143">
    <property type="term" value="C:tRNA (m7G46) methyltransferase complex"/>
    <property type="evidence" value="ECO:0007669"/>
    <property type="project" value="UniProtKB-ARBA"/>
</dbReference>
<dbReference type="GO" id="GO:0008176">
    <property type="term" value="F:tRNA (guanine(46)-N7)-methyltransferase activity"/>
    <property type="evidence" value="ECO:0007669"/>
    <property type="project" value="UniProtKB-UniRule"/>
</dbReference>
<evidence type="ECO:0000256" key="5">
    <source>
        <dbReference type="ARBA" id="ARBA00022679"/>
    </source>
</evidence>
<feature type="binding site" evidence="11">
    <location>
        <position position="173"/>
    </location>
    <ligand>
        <name>S-adenosyl-L-methionine</name>
        <dbReference type="ChEBI" id="CHEBI:59789"/>
    </ligand>
</feature>
<dbReference type="Gene3D" id="3.40.50.150">
    <property type="entry name" value="Vaccinia Virus protein VP39"/>
    <property type="match status" value="1"/>
</dbReference>
<evidence type="ECO:0000256" key="2">
    <source>
        <dbReference type="ARBA" id="ARBA00004123"/>
    </source>
</evidence>
<dbReference type="AlphaFoldDB" id="A0A4P9XYB8"/>
<evidence type="ECO:0000256" key="7">
    <source>
        <dbReference type="ARBA" id="ARBA00022694"/>
    </source>
</evidence>
<reference evidence="14" key="1">
    <citation type="journal article" date="2018" name="Nat. Microbiol.">
        <title>Leveraging single-cell genomics to expand the fungal tree of life.</title>
        <authorList>
            <person name="Ahrendt S.R."/>
            <person name="Quandt C.A."/>
            <person name="Ciobanu D."/>
            <person name="Clum A."/>
            <person name="Salamov A."/>
            <person name="Andreopoulos B."/>
            <person name="Cheng J.F."/>
            <person name="Woyke T."/>
            <person name="Pelin A."/>
            <person name="Henrissat B."/>
            <person name="Reynolds N.K."/>
            <person name="Benny G.L."/>
            <person name="Smith M.E."/>
            <person name="James T.Y."/>
            <person name="Grigoriev I.V."/>
        </authorList>
    </citation>
    <scope>NUCLEOTIDE SEQUENCE [LARGE SCALE GENOMIC DNA]</scope>
</reference>
<keyword evidence="9 11" id="KW-0539">Nucleus</keyword>
<evidence type="ECO:0000313" key="13">
    <source>
        <dbReference type="EMBL" id="RKP11367.1"/>
    </source>
</evidence>